<name>A0A6J0BWJ8_NEOLC</name>
<feature type="signal peptide" evidence="1">
    <location>
        <begin position="1"/>
        <end position="19"/>
    </location>
</feature>
<dbReference type="KEGG" id="nlo:107223322"/>
<dbReference type="OrthoDB" id="10456179at2759"/>
<evidence type="ECO:0000313" key="3">
    <source>
        <dbReference type="RefSeq" id="XP_015518458.2"/>
    </source>
</evidence>
<dbReference type="RefSeq" id="XP_015518458.2">
    <property type="nucleotide sequence ID" value="XM_015662972.2"/>
</dbReference>
<evidence type="ECO:0000313" key="2">
    <source>
        <dbReference type="Proteomes" id="UP000829291"/>
    </source>
</evidence>
<dbReference type="GeneID" id="107223322"/>
<dbReference type="Proteomes" id="UP000829291">
    <property type="component" value="Chromosome 1"/>
</dbReference>
<protein>
    <submittedName>
        <fullName evidence="3">Bypass of stop codon protein 1</fullName>
    </submittedName>
</protein>
<dbReference type="AlphaFoldDB" id="A0A6J0BWJ8"/>
<accession>A0A6J0BWJ8</accession>
<feature type="chain" id="PRO_5046217369" evidence="1">
    <location>
        <begin position="20"/>
        <end position="274"/>
    </location>
</feature>
<keyword evidence="1" id="KW-0732">Signal</keyword>
<keyword evidence="2" id="KW-1185">Reference proteome</keyword>
<organism evidence="3">
    <name type="scientific">Neodiprion lecontei</name>
    <name type="common">Redheaded pine sawfly</name>
    <dbReference type="NCBI Taxonomy" id="441921"/>
    <lineage>
        <taxon>Eukaryota</taxon>
        <taxon>Metazoa</taxon>
        <taxon>Ecdysozoa</taxon>
        <taxon>Arthropoda</taxon>
        <taxon>Hexapoda</taxon>
        <taxon>Insecta</taxon>
        <taxon>Pterygota</taxon>
        <taxon>Neoptera</taxon>
        <taxon>Endopterygota</taxon>
        <taxon>Hymenoptera</taxon>
        <taxon>Tenthredinoidea</taxon>
        <taxon>Diprionidae</taxon>
        <taxon>Diprioninae</taxon>
        <taxon>Neodiprion</taxon>
    </lineage>
</organism>
<gene>
    <name evidence="3" type="primary">LOC107223322</name>
</gene>
<dbReference type="InParanoid" id="A0A6J0BWJ8"/>
<sequence>MAKFVTVLCLLVAVTGIQGSNLTDIIAAMESSETSSTTTISSLMSSITSEMSSVSSSTGTSSILSTITTTSTSGITAFATEAESVFTEMASGFKSALTAATSFESVANATAALAISEMATVVESYSDSNVDLSSCTTLVTEFQTITSNAIANTTSCAATYVTSLNTEYDATVTAFSDFLQDLYDTAEEANSCSTDFWTYISCIAEVAADITGTSATDFSNVMINATAFISDMSQLETELESCGLSSAVTTIQDNLVTYTAEYAECAVNLGASAA</sequence>
<evidence type="ECO:0000256" key="1">
    <source>
        <dbReference type="SAM" id="SignalP"/>
    </source>
</evidence>
<reference evidence="3" key="1">
    <citation type="submission" date="2025-08" db="UniProtKB">
        <authorList>
            <consortium name="RefSeq"/>
        </authorList>
    </citation>
    <scope>IDENTIFICATION</scope>
    <source>
        <tissue evidence="3">Thorax and Abdomen</tissue>
    </source>
</reference>
<proteinExistence type="predicted"/>